<reference evidence="1 2" key="1">
    <citation type="submission" date="2016-03" db="EMBL/GenBank/DDBJ databases">
        <title>Whole genome sequencing of Grifola frondosa 9006-11.</title>
        <authorList>
            <person name="Min B."/>
            <person name="Park H."/>
            <person name="Kim J.-G."/>
            <person name="Cho H."/>
            <person name="Oh Y.-L."/>
            <person name="Kong W.-S."/>
            <person name="Choi I.-G."/>
        </authorList>
    </citation>
    <scope>NUCLEOTIDE SEQUENCE [LARGE SCALE GENOMIC DNA]</scope>
    <source>
        <strain evidence="1 2">9006-11</strain>
    </source>
</reference>
<dbReference type="AlphaFoldDB" id="A0A1C7MFL0"/>
<name>A0A1C7MFL0_GRIFR</name>
<accession>A0A1C7MFL0</accession>
<dbReference type="EMBL" id="LUGG01000006">
    <property type="protein sequence ID" value="OBZ73804.1"/>
    <property type="molecule type" value="Genomic_DNA"/>
</dbReference>
<evidence type="ECO:0000313" key="1">
    <source>
        <dbReference type="EMBL" id="OBZ73804.1"/>
    </source>
</evidence>
<gene>
    <name evidence="1" type="ORF">A0H81_05897</name>
</gene>
<dbReference type="OrthoDB" id="3267098at2759"/>
<comment type="caution">
    <text evidence="1">The sequence shown here is derived from an EMBL/GenBank/DDBJ whole genome shotgun (WGS) entry which is preliminary data.</text>
</comment>
<protein>
    <submittedName>
        <fullName evidence="1">Uncharacterized protein</fullName>
    </submittedName>
</protein>
<sequence length="186" mass="21784">MAGSSDSDLPPQFSDDDRDTLRIQQNRLYIHKVLRVNYTTYDMRRAQDSINPSSHPDVMMLAPSGDPHPFMYTRILTIFHVNVYRSGPDLPRCPEPKRYDILWARSFDLDETQPGGFDTKRLHRLKFTDCRQEDAFMFLDPQQILRGAHLIPAFQHGHTDESLPGYSIARQDEEEDNDWKYFYVGM</sequence>
<organism evidence="1 2">
    <name type="scientific">Grifola frondosa</name>
    <name type="common">Maitake</name>
    <name type="synonym">Polyporus frondosus</name>
    <dbReference type="NCBI Taxonomy" id="5627"/>
    <lineage>
        <taxon>Eukaryota</taxon>
        <taxon>Fungi</taxon>
        <taxon>Dikarya</taxon>
        <taxon>Basidiomycota</taxon>
        <taxon>Agaricomycotina</taxon>
        <taxon>Agaricomycetes</taxon>
        <taxon>Polyporales</taxon>
        <taxon>Grifolaceae</taxon>
        <taxon>Grifola</taxon>
    </lineage>
</organism>
<dbReference type="OMA" id="PRTHPNI"/>
<dbReference type="STRING" id="5627.A0A1C7MFL0"/>
<evidence type="ECO:0000313" key="2">
    <source>
        <dbReference type="Proteomes" id="UP000092993"/>
    </source>
</evidence>
<dbReference type="Proteomes" id="UP000092993">
    <property type="component" value="Unassembled WGS sequence"/>
</dbReference>
<proteinExistence type="predicted"/>
<keyword evidence="2" id="KW-1185">Reference proteome</keyword>